<protein>
    <submittedName>
        <fullName evidence="5">TetR/AcrR family transcriptional regulator</fullName>
    </submittedName>
</protein>
<sequence length="275" mass="32056">MSKKQLIMEKSLDLFARQGFEATSVQQITSYCGISKGAFYLAFKSKDELIIALIDHFMKQITMDIDYTVRNTNKADTLYYFYHTLFTAFLKHSKFAKLLMKEQTQPLNEELLSKMRYYDNLVDQSILAMVEKTYGHKIEPIKYDLVYTIKGLMNSYSTLFLFNTLVLNVELVSKSLVEKTNILANHMSVPFITTDLIKSFKNEVEDMSKESLAELLSQSIEELDESIEKESLLILKEQLLMESYSLAIVKGMLENIRNHPDCKWISYLLRKYFQL</sequence>
<dbReference type="Gene3D" id="1.10.357.10">
    <property type="entry name" value="Tetracycline Repressor, domain 2"/>
    <property type="match status" value="1"/>
</dbReference>
<dbReference type="PROSITE" id="PS50977">
    <property type="entry name" value="HTH_TETR_2"/>
    <property type="match status" value="1"/>
</dbReference>
<proteinExistence type="predicted"/>
<evidence type="ECO:0000313" key="5">
    <source>
        <dbReference type="EMBL" id="MEN2767471.1"/>
    </source>
</evidence>
<dbReference type="PRINTS" id="PR00455">
    <property type="entry name" value="HTHTETR"/>
</dbReference>
<dbReference type="Proteomes" id="UP001444625">
    <property type="component" value="Unassembled WGS sequence"/>
</dbReference>
<evidence type="ECO:0000259" key="4">
    <source>
        <dbReference type="PROSITE" id="PS50977"/>
    </source>
</evidence>
<accession>A0ABU9XGT6</accession>
<keyword evidence="2 3" id="KW-0238">DNA-binding</keyword>
<dbReference type="SUPFAM" id="SSF46689">
    <property type="entry name" value="Homeodomain-like"/>
    <property type="match status" value="1"/>
</dbReference>
<feature type="DNA-binding region" description="H-T-H motif" evidence="3">
    <location>
        <begin position="24"/>
        <end position="43"/>
    </location>
</feature>
<dbReference type="PANTHER" id="PTHR43479:SF22">
    <property type="entry name" value="TRANSCRIPTIONAL REGULATOR, TETR FAMILY"/>
    <property type="match status" value="1"/>
</dbReference>
<evidence type="ECO:0000256" key="3">
    <source>
        <dbReference type="PROSITE-ProRule" id="PRU00335"/>
    </source>
</evidence>
<dbReference type="PROSITE" id="PS01081">
    <property type="entry name" value="HTH_TETR_1"/>
    <property type="match status" value="1"/>
</dbReference>
<dbReference type="InterPro" id="IPR050624">
    <property type="entry name" value="HTH-type_Tx_Regulator"/>
</dbReference>
<evidence type="ECO:0000256" key="1">
    <source>
        <dbReference type="ARBA" id="ARBA00022491"/>
    </source>
</evidence>
<keyword evidence="1" id="KW-0678">Repressor</keyword>
<gene>
    <name evidence="5" type="ORF">ABC228_09745</name>
</gene>
<comment type="caution">
    <text evidence="5">The sequence shown here is derived from an EMBL/GenBank/DDBJ whole genome shotgun (WGS) entry which is preliminary data.</text>
</comment>
<feature type="domain" description="HTH tetR-type" evidence="4">
    <location>
        <begin position="1"/>
        <end position="61"/>
    </location>
</feature>
<organism evidence="5 6">
    <name type="scientific">Ornithinibacillus xuwenensis</name>
    <dbReference type="NCBI Taxonomy" id="3144668"/>
    <lineage>
        <taxon>Bacteria</taxon>
        <taxon>Bacillati</taxon>
        <taxon>Bacillota</taxon>
        <taxon>Bacilli</taxon>
        <taxon>Bacillales</taxon>
        <taxon>Bacillaceae</taxon>
        <taxon>Ornithinibacillus</taxon>
    </lineage>
</organism>
<dbReference type="RefSeq" id="WP_345824946.1">
    <property type="nucleotide sequence ID" value="NZ_JBDIML010000003.1"/>
</dbReference>
<evidence type="ECO:0000313" key="6">
    <source>
        <dbReference type="Proteomes" id="UP001444625"/>
    </source>
</evidence>
<dbReference type="PANTHER" id="PTHR43479">
    <property type="entry name" value="ACREF/ENVCD OPERON REPRESSOR-RELATED"/>
    <property type="match status" value="1"/>
</dbReference>
<dbReference type="EMBL" id="JBDIML010000003">
    <property type="protein sequence ID" value="MEN2767471.1"/>
    <property type="molecule type" value="Genomic_DNA"/>
</dbReference>
<keyword evidence="6" id="KW-1185">Reference proteome</keyword>
<dbReference type="InterPro" id="IPR023772">
    <property type="entry name" value="DNA-bd_HTH_TetR-type_CS"/>
</dbReference>
<dbReference type="Pfam" id="PF00440">
    <property type="entry name" value="TetR_N"/>
    <property type="match status" value="1"/>
</dbReference>
<name>A0ABU9XGT6_9BACI</name>
<dbReference type="InterPro" id="IPR009057">
    <property type="entry name" value="Homeodomain-like_sf"/>
</dbReference>
<reference evidence="5 6" key="1">
    <citation type="submission" date="2024-05" db="EMBL/GenBank/DDBJ databases">
        <authorList>
            <person name="Haq I."/>
            <person name="Ullah Z."/>
            <person name="Ahmad R."/>
            <person name="Li M."/>
            <person name="Tong Y."/>
        </authorList>
    </citation>
    <scope>NUCLEOTIDE SEQUENCE [LARGE SCALE GENOMIC DNA]</scope>
    <source>
        <strain evidence="5 6">16A2E</strain>
    </source>
</reference>
<evidence type="ECO:0000256" key="2">
    <source>
        <dbReference type="ARBA" id="ARBA00023125"/>
    </source>
</evidence>
<dbReference type="InterPro" id="IPR001647">
    <property type="entry name" value="HTH_TetR"/>
</dbReference>